<comment type="function">
    <text evidence="5">Catalyzes the oxidation of erythronate-4-phosphate to 3-hydroxy-2-oxo-4-phosphonooxybutanoate.</text>
</comment>
<evidence type="ECO:0000259" key="6">
    <source>
        <dbReference type="Pfam" id="PF00389"/>
    </source>
</evidence>
<dbReference type="HAMAP" id="MF_01825">
    <property type="entry name" value="PdxB"/>
    <property type="match status" value="1"/>
</dbReference>
<dbReference type="SUPFAM" id="SSF51735">
    <property type="entry name" value="NAD(P)-binding Rossmann-fold domains"/>
    <property type="match status" value="1"/>
</dbReference>
<feature type="binding site" evidence="5">
    <location>
        <position position="174"/>
    </location>
    <ligand>
        <name>NAD(+)</name>
        <dbReference type="ChEBI" id="CHEBI:57540"/>
    </ligand>
</feature>
<evidence type="ECO:0000256" key="5">
    <source>
        <dbReference type="HAMAP-Rule" id="MF_01825"/>
    </source>
</evidence>
<evidence type="ECO:0000313" key="10">
    <source>
        <dbReference type="Proteomes" id="UP000635983"/>
    </source>
</evidence>
<dbReference type="EC" id="1.1.1.290" evidence="5"/>
<feature type="domain" description="D-isomer specific 2-hydroxyacid dehydrogenase catalytic" evidence="6">
    <location>
        <begin position="33"/>
        <end position="279"/>
    </location>
</feature>
<evidence type="ECO:0000313" key="9">
    <source>
        <dbReference type="EMBL" id="GGK06272.1"/>
    </source>
</evidence>
<organism evidence="9 10">
    <name type="scientific">Pseudomonas matsuisoli</name>
    <dbReference type="NCBI Taxonomy" id="1515666"/>
    <lineage>
        <taxon>Bacteria</taxon>
        <taxon>Pseudomonadati</taxon>
        <taxon>Pseudomonadota</taxon>
        <taxon>Gammaproteobacteria</taxon>
        <taxon>Pseudomonadales</taxon>
        <taxon>Pseudomonadaceae</taxon>
        <taxon>Pseudomonas</taxon>
    </lineage>
</organism>
<dbReference type="Pfam" id="PF00389">
    <property type="entry name" value="2-Hacid_dh"/>
    <property type="match status" value="1"/>
</dbReference>
<comment type="pathway">
    <text evidence="5">Cofactor biosynthesis; pyridoxine 5'-phosphate biosynthesis; pyridoxine 5'-phosphate from D-erythrose 4-phosphate: step 2/5.</text>
</comment>
<comment type="subcellular location">
    <subcellularLocation>
        <location evidence="5">Cytoplasm</location>
    </subcellularLocation>
</comment>
<keyword evidence="2 5" id="KW-0560">Oxidoreductase</keyword>
<comment type="caution">
    <text evidence="9">The sequence shown here is derived from an EMBL/GenBank/DDBJ whole genome shotgun (WGS) entry which is preliminary data.</text>
</comment>
<feature type="binding site" evidence="5">
    <location>
        <position position="45"/>
    </location>
    <ligand>
        <name>substrate</name>
    </ligand>
</feature>
<dbReference type="PROSITE" id="PS00671">
    <property type="entry name" value="D_2_HYDROXYACID_DH_3"/>
    <property type="match status" value="1"/>
</dbReference>
<comment type="similarity">
    <text evidence="5">Belongs to the D-isomer specific 2-hydroxyacid dehydrogenase family. PdxB subfamily.</text>
</comment>
<dbReference type="GO" id="GO:0008615">
    <property type="term" value="P:pyridoxine biosynthetic process"/>
    <property type="evidence" value="ECO:0007669"/>
    <property type="project" value="UniProtKB-UniRule"/>
</dbReference>
<evidence type="ECO:0000256" key="4">
    <source>
        <dbReference type="ARBA" id="ARBA00023096"/>
    </source>
</evidence>
<gene>
    <name evidence="5 9" type="primary">pdxB</name>
    <name evidence="9" type="ORF">GCM10009304_35430</name>
</gene>
<accession>A0A917V083</accession>
<evidence type="ECO:0000259" key="8">
    <source>
        <dbReference type="Pfam" id="PF11890"/>
    </source>
</evidence>
<dbReference type="InterPro" id="IPR020921">
    <property type="entry name" value="Erythronate-4-P_DHase"/>
</dbReference>
<feature type="domain" description="D-isomer specific 2-hydroxyacid dehydrogenase NAD-binding" evidence="7">
    <location>
        <begin position="112"/>
        <end position="255"/>
    </location>
</feature>
<feature type="domain" description="Erythronate-4-phosphate dehydrogenase dimerisation" evidence="8">
    <location>
        <begin position="290"/>
        <end position="363"/>
    </location>
</feature>
<feature type="active site" evidence="5">
    <location>
        <position position="236"/>
    </location>
</feature>
<dbReference type="InterPro" id="IPR006139">
    <property type="entry name" value="D-isomer_2_OHA_DH_cat_dom"/>
</dbReference>
<dbReference type="InterPro" id="IPR038251">
    <property type="entry name" value="PdxB_dimer_sf"/>
</dbReference>
<dbReference type="InterPro" id="IPR024531">
    <property type="entry name" value="Erythronate-4-P_DHase_dimer"/>
</dbReference>
<protein>
    <recommendedName>
        <fullName evidence="5">Erythronate-4-phosphate dehydrogenase</fullName>
        <ecNumber evidence="5">1.1.1.290</ecNumber>
    </recommendedName>
</protein>
<reference evidence="9" key="1">
    <citation type="journal article" date="2014" name="Int. J. Syst. Evol. Microbiol.">
        <title>Complete genome sequence of Corynebacterium casei LMG S-19264T (=DSM 44701T), isolated from a smear-ripened cheese.</title>
        <authorList>
            <consortium name="US DOE Joint Genome Institute (JGI-PGF)"/>
            <person name="Walter F."/>
            <person name="Albersmeier A."/>
            <person name="Kalinowski J."/>
            <person name="Ruckert C."/>
        </authorList>
    </citation>
    <scope>NUCLEOTIDE SEQUENCE</scope>
    <source>
        <strain evidence="9">JCM 30078</strain>
    </source>
</reference>
<dbReference type="InterPro" id="IPR036291">
    <property type="entry name" value="NAD(P)-bd_dom_sf"/>
</dbReference>
<dbReference type="EMBL" id="BMPO01000009">
    <property type="protein sequence ID" value="GGK06272.1"/>
    <property type="molecule type" value="Genomic_DNA"/>
</dbReference>
<sequence>MRIVADENIPLVETFFGSFGEIVRYPGRLIKPDDLKGADALLVRSVTTVDEALLAQSTVRFVGTCTIGTDHIDKNYCADAGITWASAPGCNARGVVDYVLSTVLTLAERTDTDPAEQVYGIVGVGEVGGRLWHVLKGLGWKVLVCDPLKADVLGGDHTPLDVLLARCDVISLHTPLIRHGEHATHGLMSAARIEGLKPGTWLINASRGEVVDGAALRARLQRDDDLQVALDVWESEPAIDPALALRCAIATPHIAGYSLEGKLRGTAQIYAAFCRFLGQPATLSLEDVMPRPWLSLRLAADTPLDVALRMTCRAVYDPRDDDAMFRNTLGLPAEERKRAFDRLRRDYRVRRELEGLKVELTGAHASGDVGLGELLSALGVHWRRE</sequence>
<dbReference type="Gene3D" id="3.40.50.720">
    <property type="entry name" value="NAD(P)-binding Rossmann-like Domain"/>
    <property type="match status" value="2"/>
</dbReference>
<feature type="binding site" evidence="5">
    <location>
        <position position="231"/>
    </location>
    <ligand>
        <name>NAD(+)</name>
        <dbReference type="ChEBI" id="CHEBI:57540"/>
    </ligand>
</feature>
<dbReference type="SUPFAM" id="SSF52283">
    <property type="entry name" value="Formate/glycerate dehydrogenase catalytic domain-like"/>
    <property type="match status" value="1"/>
</dbReference>
<dbReference type="GO" id="GO:0046983">
    <property type="term" value="F:protein dimerization activity"/>
    <property type="evidence" value="ECO:0007669"/>
    <property type="project" value="InterPro"/>
</dbReference>
<keyword evidence="10" id="KW-1185">Reference proteome</keyword>
<dbReference type="Pfam" id="PF11890">
    <property type="entry name" value="DUF3410"/>
    <property type="match status" value="1"/>
</dbReference>
<dbReference type="Gene3D" id="3.30.1370.170">
    <property type="match status" value="1"/>
</dbReference>
<evidence type="ECO:0000259" key="7">
    <source>
        <dbReference type="Pfam" id="PF02826"/>
    </source>
</evidence>
<keyword evidence="4 5" id="KW-0664">Pyridoxine biosynthesis</keyword>
<dbReference type="CDD" id="cd12158">
    <property type="entry name" value="ErythrP_dh"/>
    <property type="match status" value="1"/>
</dbReference>
<keyword evidence="1 5" id="KW-0963">Cytoplasm</keyword>
<reference evidence="9" key="2">
    <citation type="submission" date="2020-09" db="EMBL/GenBank/DDBJ databases">
        <authorList>
            <person name="Sun Q."/>
            <person name="Ohkuma M."/>
        </authorList>
    </citation>
    <scope>NUCLEOTIDE SEQUENCE</scope>
    <source>
        <strain evidence="9">JCM 30078</strain>
    </source>
</reference>
<proteinExistence type="inferred from homology"/>
<feature type="active site" description="Proton donor" evidence="5">
    <location>
        <position position="253"/>
    </location>
</feature>
<feature type="active site" evidence="5">
    <location>
        <position position="207"/>
    </location>
</feature>
<feature type="binding site" evidence="5">
    <location>
        <position position="256"/>
    </location>
    <ligand>
        <name>NAD(+)</name>
        <dbReference type="ChEBI" id="CHEBI:57540"/>
    </ligand>
</feature>
<keyword evidence="3 5" id="KW-0520">NAD</keyword>
<feature type="binding site" evidence="5">
    <location>
        <begin position="205"/>
        <end position="207"/>
    </location>
    <ligand>
        <name>NAD(+)</name>
        <dbReference type="ChEBI" id="CHEBI:57540"/>
    </ligand>
</feature>
<dbReference type="GO" id="GO:0051287">
    <property type="term" value="F:NAD binding"/>
    <property type="evidence" value="ECO:0007669"/>
    <property type="project" value="InterPro"/>
</dbReference>
<dbReference type="RefSeq" id="WP_188985089.1">
    <property type="nucleotide sequence ID" value="NZ_BMPO01000009.1"/>
</dbReference>
<evidence type="ECO:0000256" key="3">
    <source>
        <dbReference type="ARBA" id="ARBA00023027"/>
    </source>
</evidence>
<feature type="binding site" evidence="5">
    <location>
        <position position="257"/>
    </location>
    <ligand>
        <name>substrate</name>
    </ligand>
</feature>
<dbReference type="PANTHER" id="PTHR42938">
    <property type="entry name" value="FORMATE DEHYDROGENASE 1"/>
    <property type="match status" value="1"/>
</dbReference>
<comment type="caution">
    <text evidence="5">Lacks conserved residue(s) required for the propagation of feature annotation.</text>
</comment>
<dbReference type="AlphaFoldDB" id="A0A917V083"/>
<name>A0A917V083_9PSED</name>
<feature type="binding site" evidence="5">
    <location>
        <position position="146"/>
    </location>
    <ligand>
        <name>NAD(+)</name>
        <dbReference type="ChEBI" id="CHEBI:57540"/>
    </ligand>
</feature>
<dbReference type="Proteomes" id="UP000635983">
    <property type="component" value="Unassembled WGS sequence"/>
</dbReference>
<dbReference type="InterPro" id="IPR029753">
    <property type="entry name" value="D-isomer_DH_CS"/>
</dbReference>
<dbReference type="NCBIfam" id="NF001309">
    <property type="entry name" value="PRK00257.1"/>
    <property type="match status" value="1"/>
</dbReference>
<dbReference type="GO" id="GO:0036001">
    <property type="term" value="P:'de novo' pyridoxal 5'-phosphate biosynthetic process"/>
    <property type="evidence" value="ECO:0007669"/>
    <property type="project" value="TreeGrafter"/>
</dbReference>
<dbReference type="GO" id="GO:0033711">
    <property type="term" value="F:4-phosphoerythronate dehydrogenase activity"/>
    <property type="evidence" value="ECO:0007669"/>
    <property type="project" value="UniProtKB-EC"/>
</dbReference>
<evidence type="ECO:0000256" key="2">
    <source>
        <dbReference type="ARBA" id="ARBA00023002"/>
    </source>
</evidence>
<dbReference type="Pfam" id="PF02826">
    <property type="entry name" value="2-Hacid_dh_C"/>
    <property type="match status" value="1"/>
</dbReference>
<dbReference type="InterPro" id="IPR006140">
    <property type="entry name" value="D-isomer_DH_NAD-bd"/>
</dbReference>
<dbReference type="GO" id="GO:0005829">
    <property type="term" value="C:cytosol"/>
    <property type="evidence" value="ECO:0007669"/>
    <property type="project" value="TreeGrafter"/>
</dbReference>
<comment type="catalytic activity">
    <reaction evidence="5">
        <text>4-phospho-D-erythronate + NAD(+) = (R)-3-hydroxy-2-oxo-4-phosphooxybutanoate + NADH + H(+)</text>
        <dbReference type="Rhea" id="RHEA:18829"/>
        <dbReference type="ChEBI" id="CHEBI:15378"/>
        <dbReference type="ChEBI" id="CHEBI:57540"/>
        <dbReference type="ChEBI" id="CHEBI:57945"/>
        <dbReference type="ChEBI" id="CHEBI:58538"/>
        <dbReference type="ChEBI" id="CHEBI:58766"/>
        <dbReference type="EC" id="1.1.1.290"/>
    </reaction>
</comment>
<comment type="subunit">
    <text evidence="5">Homodimer.</text>
</comment>
<evidence type="ECO:0000256" key="1">
    <source>
        <dbReference type="ARBA" id="ARBA00022490"/>
    </source>
</evidence>
<feature type="binding site" evidence="5">
    <location>
        <position position="66"/>
    </location>
    <ligand>
        <name>substrate</name>
    </ligand>
</feature>
<dbReference type="PANTHER" id="PTHR42938:SF9">
    <property type="entry name" value="FORMATE DEHYDROGENASE 1"/>
    <property type="match status" value="1"/>
</dbReference>